<accession>A0A220MLY0</accession>
<dbReference type="InterPro" id="IPR051158">
    <property type="entry name" value="Metallophosphoesterase_sf"/>
</dbReference>
<dbReference type="GO" id="GO:0016787">
    <property type="term" value="F:hydrolase activity"/>
    <property type="evidence" value="ECO:0007669"/>
    <property type="project" value="InterPro"/>
</dbReference>
<dbReference type="KEGG" id="bfm:BP422_19620"/>
<dbReference type="PANTHER" id="PTHR31302:SF0">
    <property type="entry name" value="TRANSMEMBRANE PROTEIN WITH METALLOPHOSPHOESTERASE DOMAIN"/>
    <property type="match status" value="1"/>
</dbReference>
<dbReference type="InterPro" id="IPR004843">
    <property type="entry name" value="Calcineurin-like_PHP"/>
</dbReference>
<dbReference type="Proteomes" id="UP000197781">
    <property type="component" value="Chromosome"/>
</dbReference>
<organism evidence="2 3">
    <name type="scientific">Brevibacillus formosus</name>
    <dbReference type="NCBI Taxonomy" id="54913"/>
    <lineage>
        <taxon>Bacteria</taxon>
        <taxon>Bacillati</taxon>
        <taxon>Bacillota</taxon>
        <taxon>Bacilli</taxon>
        <taxon>Bacillales</taxon>
        <taxon>Paenibacillaceae</taxon>
        <taxon>Brevibacillus</taxon>
    </lineage>
</organism>
<dbReference type="Pfam" id="PF00149">
    <property type="entry name" value="Metallophos"/>
    <property type="match status" value="1"/>
</dbReference>
<feature type="domain" description="Calcineurin-like phosphoesterase" evidence="1">
    <location>
        <begin position="39"/>
        <end position="206"/>
    </location>
</feature>
<dbReference type="InterPro" id="IPR029052">
    <property type="entry name" value="Metallo-depent_PP-like"/>
</dbReference>
<dbReference type="RefSeq" id="WP_088909221.1">
    <property type="nucleotide sequence ID" value="NZ_CP018145.1"/>
</dbReference>
<proteinExistence type="predicted"/>
<protein>
    <recommendedName>
        <fullName evidence="1">Calcineurin-like phosphoesterase domain-containing protein</fullName>
    </recommendedName>
</protein>
<dbReference type="Gene3D" id="3.60.21.10">
    <property type="match status" value="1"/>
</dbReference>
<dbReference type="SUPFAM" id="SSF56300">
    <property type="entry name" value="Metallo-dependent phosphatases"/>
    <property type="match status" value="1"/>
</dbReference>
<name>A0A220MLY0_9BACL</name>
<dbReference type="AlphaFoldDB" id="A0A220MLY0"/>
<reference evidence="2 3" key="1">
    <citation type="submission" date="2016-11" db="EMBL/GenBank/DDBJ databases">
        <authorList>
            <person name="Jaros S."/>
            <person name="Januszkiewicz K."/>
            <person name="Wedrychowicz H."/>
        </authorList>
    </citation>
    <scope>NUCLEOTIDE SEQUENCE [LARGE SCALE GENOMIC DNA]</scope>
    <source>
        <strain evidence="2 3">NF2</strain>
    </source>
</reference>
<evidence type="ECO:0000259" key="1">
    <source>
        <dbReference type="Pfam" id="PF00149"/>
    </source>
</evidence>
<gene>
    <name evidence="2" type="ORF">BP422_19620</name>
</gene>
<evidence type="ECO:0000313" key="2">
    <source>
        <dbReference type="EMBL" id="ASJ55560.1"/>
    </source>
</evidence>
<dbReference type="PANTHER" id="PTHR31302">
    <property type="entry name" value="TRANSMEMBRANE PROTEIN WITH METALLOPHOSPHOESTERASE DOMAIN-RELATED"/>
    <property type="match status" value="1"/>
</dbReference>
<evidence type="ECO:0000313" key="3">
    <source>
        <dbReference type="Proteomes" id="UP000197781"/>
    </source>
</evidence>
<dbReference type="EMBL" id="CP018145">
    <property type="protein sequence ID" value="ASJ55560.1"/>
    <property type="molecule type" value="Genomic_DNA"/>
</dbReference>
<sequence length="264" mass="29787">MMTTIILCILVGIIFLAYHTTYVKTSTVKLTIPSVPPLTLVHLSDPHGRIRFWNGELHKLVNVHDPDLVMVTGDLTQHSGQLTRVLNELAKVTSKDGMFFVPGNYERESGRFHKKVYSDAVYCSQKEAWQQVMTVLENERTVIEKDGSRIWIYGFDNSIYGNEQRPEQEIKQANMTIFLAHSPNIISLIHNEGLKADLLLTGHTHGGQVRLFNRTVGAYKHFHVGQKEDLSVGVFGISRGLGTSRLPIRLNCFPEITVYAVNQS</sequence>